<proteinExistence type="predicted"/>
<evidence type="ECO:0000313" key="3">
    <source>
        <dbReference type="Proteomes" id="UP000199220"/>
    </source>
</evidence>
<evidence type="ECO:0000313" key="2">
    <source>
        <dbReference type="EMBL" id="SEE21940.1"/>
    </source>
</evidence>
<keyword evidence="1" id="KW-0472">Membrane</keyword>
<keyword evidence="1" id="KW-1133">Transmembrane helix</keyword>
<protein>
    <submittedName>
        <fullName evidence="2">Uncharacterized protein</fullName>
    </submittedName>
</protein>
<dbReference type="STRING" id="648782.SAMN04488554_1829"/>
<name>A0A1H5H1Z9_9MICO</name>
<dbReference type="Proteomes" id="UP000199220">
    <property type="component" value="Unassembled WGS sequence"/>
</dbReference>
<gene>
    <name evidence="2" type="ORF">SAMN04488554_1829</name>
</gene>
<sequence length="34" mass="3518">MQTDSTRGVLVLRLAVLVGMTAMLTANLLSGVSV</sequence>
<dbReference type="AlphaFoldDB" id="A0A1H5H1Z9"/>
<feature type="transmembrane region" description="Helical" evidence="1">
    <location>
        <begin position="12"/>
        <end position="32"/>
    </location>
</feature>
<keyword evidence="3" id="KW-1185">Reference proteome</keyword>
<reference evidence="3" key="1">
    <citation type="submission" date="2016-10" db="EMBL/GenBank/DDBJ databases">
        <authorList>
            <person name="Varghese N."/>
            <person name="Submissions S."/>
        </authorList>
    </citation>
    <scope>NUCLEOTIDE SEQUENCE [LARGE SCALE GENOMIC DNA]</scope>
    <source>
        <strain evidence="3">DSM 21368</strain>
    </source>
</reference>
<evidence type="ECO:0000256" key="1">
    <source>
        <dbReference type="SAM" id="Phobius"/>
    </source>
</evidence>
<organism evidence="2 3">
    <name type="scientific">Ruania alba</name>
    <dbReference type="NCBI Taxonomy" id="648782"/>
    <lineage>
        <taxon>Bacteria</taxon>
        <taxon>Bacillati</taxon>
        <taxon>Actinomycetota</taxon>
        <taxon>Actinomycetes</taxon>
        <taxon>Micrococcales</taxon>
        <taxon>Ruaniaceae</taxon>
        <taxon>Ruania</taxon>
    </lineage>
</organism>
<keyword evidence="1" id="KW-0812">Transmembrane</keyword>
<accession>A0A1H5H1Z9</accession>
<dbReference type="EMBL" id="FNTX01000001">
    <property type="protein sequence ID" value="SEE21940.1"/>
    <property type="molecule type" value="Genomic_DNA"/>
</dbReference>